<accession>A0A372M467</accession>
<dbReference type="GO" id="GO:0004592">
    <property type="term" value="F:pantoate-beta-alanine ligase activity"/>
    <property type="evidence" value="ECO:0007669"/>
    <property type="project" value="InterPro"/>
</dbReference>
<dbReference type="InterPro" id="IPR042176">
    <property type="entry name" value="Pantoate_ligase_C"/>
</dbReference>
<dbReference type="GO" id="GO:0015940">
    <property type="term" value="P:pantothenate biosynthetic process"/>
    <property type="evidence" value="ECO:0007669"/>
    <property type="project" value="InterPro"/>
</dbReference>
<dbReference type="AlphaFoldDB" id="A0A372M467"/>
<feature type="non-terminal residue" evidence="1">
    <location>
        <position position="1"/>
    </location>
</feature>
<dbReference type="Proteomes" id="UP000263094">
    <property type="component" value="Unassembled WGS sequence"/>
</dbReference>
<protein>
    <submittedName>
        <fullName evidence="1">Pantoate--beta-alanine ligase</fullName>
    </submittedName>
</protein>
<dbReference type="RefSeq" id="WP_147336147.1">
    <property type="nucleotide sequence ID" value="NZ_QUAK01000085.1"/>
</dbReference>
<dbReference type="Pfam" id="PF02569">
    <property type="entry name" value="Pantoate_ligase"/>
    <property type="match status" value="1"/>
</dbReference>
<name>A0A372M467_9ACTN</name>
<sequence length="93" mass="9430">GEARAAADVHAVAQAAGGGPAAVRAAARAVLDEAARARPPLRLDYLALVDPSDFTEVANDYTGEAVLAVAARVGSTRLIDNLPLTFGTFGAAR</sequence>
<keyword evidence="1" id="KW-0436">Ligase</keyword>
<comment type="caution">
    <text evidence="1">The sequence shown here is derived from an EMBL/GenBank/DDBJ whole genome shotgun (WGS) entry which is preliminary data.</text>
</comment>
<proteinExistence type="predicted"/>
<dbReference type="InterPro" id="IPR003721">
    <property type="entry name" value="Pantoate_ligase"/>
</dbReference>
<organism evidence="1 2">
    <name type="scientific">Streptomyces triticagri</name>
    <dbReference type="NCBI Taxonomy" id="2293568"/>
    <lineage>
        <taxon>Bacteria</taxon>
        <taxon>Bacillati</taxon>
        <taxon>Actinomycetota</taxon>
        <taxon>Actinomycetes</taxon>
        <taxon>Kitasatosporales</taxon>
        <taxon>Streptomycetaceae</taxon>
        <taxon>Streptomyces</taxon>
    </lineage>
</organism>
<dbReference type="Gene3D" id="3.30.1300.10">
    <property type="entry name" value="Pantoate-beta-alanine ligase, C-terminal domain"/>
    <property type="match status" value="1"/>
</dbReference>
<evidence type="ECO:0000313" key="2">
    <source>
        <dbReference type="Proteomes" id="UP000263094"/>
    </source>
</evidence>
<gene>
    <name evidence="1" type="ORF">DY218_15785</name>
</gene>
<dbReference type="EMBL" id="QUAK01000085">
    <property type="protein sequence ID" value="RFU85724.1"/>
    <property type="molecule type" value="Genomic_DNA"/>
</dbReference>
<reference evidence="1 2" key="1">
    <citation type="submission" date="2018-08" db="EMBL/GenBank/DDBJ databases">
        <title>Isolation, diversity and antifungal activity of Actinobacteria from wheat.</title>
        <authorList>
            <person name="Han C."/>
        </authorList>
    </citation>
    <scope>NUCLEOTIDE SEQUENCE [LARGE SCALE GENOMIC DNA]</scope>
    <source>
        <strain evidence="1 2">NEAU-YY421</strain>
    </source>
</reference>
<evidence type="ECO:0000313" key="1">
    <source>
        <dbReference type="EMBL" id="RFU85724.1"/>
    </source>
</evidence>
<keyword evidence="2" id="KW-1185">Reference proteome</keyword>
<dbReference type="SUPFAM" id="SSF52374">
    <property type="entry name" value="Nucleotidylyl transferase"/>
    <property type="match status" value="1"/>
</dbReference>